<name>A0A4R3I5U0_9GAMM</name>
<dbReference type="HAMAP" id="MF_01334">
    <property type="entry name" value="Ribosomal_bL25_CTC"/>
    <property type="match status" value="1"/>
</dbReference>
<dbReference type="PANTHER" id="PTHR33284">
    <property type="entry name" value="RIBOSOMAL PROTEIN L25/GLN-TRNA SYNTHETASE, ANTI-CODON-BINDING DOMAIN-CONTAINING PROTEIN"/>
    <property type="match status" value="1"/>
</dbReference>
<sequence>MSGTFEIKAVVREEHGKGASRRLRREQKVPAVIYGGTDKPQSLSLELRELVKALENEAFYSHVLDVKIGDNTEKAIIMDLQRHPATGVPMHIDFERVSKSTIIHKRIPLHFINEEVVAKTGANIQHVASEVEVTCSADNLPEFIEVDVAKLTAGSVIHLSELDLPEGVTLVELNKGESHDAPVVSVVSANAGADEAEEETEEASE</sequence>
<comment type="caution">
    <text evidence="8">The sequence shown here is derived from an EMBL/GenBank/DDBJ whole genome shotgun (WGS) entry which is preliminary data.</text>
</comment>
<comment type="similarity">
    <text evidence="5">Belongs to the bacterial ribosomal protein bL25 family. CTC subfamily.</text>
</comment>
<dbReference type="NCBIfam" id="NF004612">
    <property type="entry name" value="PRK05943.1"/>
    <property type="match status" value="1"/>
</dbReference>
<dbReference type="GO" id="GO:0022625">
    <property type="term" value="C:cytosolic large ribosomal subunit"/>
    <property type="evidence" value="ECO:0007669"/>
    <property type="project" value="TreeGrafter"/>
</dbReference>
<dbReference type="Proteomes" id="UP000295793">
    <property type="component" value="Unassembled WGS sequence"/>
</dbReference>
<dbReference type="InterPro" id="IPR001021">
    <property type="entry name" value="Ribosomal_bL25_long"/>
</dbReference>
<dbReference type="InterPro" id="IPR020057">
    <property type="entry name" value="Ribosomal_bL25_b-dom"/>
</dbReference>
<dbReference type="Gene3D" id="2.40.240.10">
    <property type="entry name" value="Ribosomal Protein L25, Chain P"/>
    <property type="match status" value="1"/>
</dbReference>
<organism evidence="8 9">
    <name type="scientific">Reinekea marinisedimentorum</name>
    <dbReference type="NCBI Taxonomy" id="230495"/>
    <lineage>
        <taxon>Bacteria</taxon>
        <taxon>Pseudomonadati</taxon>
        <taxon>Pseudomonadota</taxon>
        <taxon>Gammaproteobacteria</taxon>
        <taxon>Oceanospirillales</taxon>
        <taxon>Saccharospirillaceae</taxon>
        <taxon>Reinekea</taxon>
    </lineage>
</organism>
<comment type="subunit">
    <text evidence="5">Part of the 50S ribosomal subunit; part of the 5S rRNA/L5/L18/L25 subcomplex. Contacts the 5S rRNA. Binds to the 5S rRNA independently of L5 and L18.</text>
</comment>
<evidence type="ECO:0000256" key="3">
    <source>
        <dbReference type="ARBA" id="ARBA00022980"/>
    </source>
</evidence>
<dbReference type="NCBIfam" id="NF004128">
    <property type="entry name" value="PRK05618.1-2"/>
    <property type="match status" value="1"/>
</dbReference>
<evidence type="ECO:0000259" key="7">
    <source>
        <dbReference type="Pfam" id="PF14693"/>
    </source>
</evidence>
<dbReference type="SUPFAM" id="SSF50715">
    <property type="entry name" value="Ribosomal protein L25-like"/>
    <property type="match status" value="1"/>
</dbReference>
<reference evidence="8 9" key="1">
    <citation type="submission" date="2019-03" db="EMBL/GenBank/DDBJ databases">
        <title>Genomic Encyclopedia of Archaeal and Bacterial Type Strains, Phase II (KMG-II): from individual species to whole genera.</title>
        <authorList>
            <person name="Goeker M."/>
        </authorList>
    </citation>
    <scope>NUCLEOTIDE SEQUENCE [LARGE SCALE GENOMIC DNA]</scope>
    <source>
        <strain evidence="8 9">DSM 15388</strain>
    </source>
</reference>
<dbReference type="InterPro" id="IPR020055">
    <property type="entry name" value="Ribosomal_bL25_short"/>
</dbReference>
<dbReference type="CDD" id="cd00495">
    <property type="entry name" value="Ribosomal_L25_TL5_CTC"/>
    <property type="match status" value="1"/>
</dbReference>
<feature type="domain" description="Large ribosomal subunit protein bL25 L25" evidence="6">
    <location>
        <begin position="7"/>
        <end position="94"/>
    </location>
</feature>
<comment type="function">
    <text evidence="5">This is one of the proteins that binds to the 5S RNA in the ribosome where it forms part of the central protuberance.</text>
</comment>
<dbReference type="EMBL" id="SLZR01000006">
    <property type="protein sequence ID" value="TCS41388.1"/>
    <property type="molecule type" value="Genomic_DNA"/>
</dbReference>
<proteinExistence type="inferred from homology"/>
<evidence type="ECO:0000256" key="5">
    <source>
        <dbReference type="HAMAP-Rule" id="MF_01334"/>
    </source>
</evidence>
<dbReference type="NCBIfam" id="NF004130">
    <property type="entry name" value="PRK05618.1-5"/>
    <property type="match status" value="1"/>
</dbReference>
<dbReference type="GO" id="GO:0006412">
    <property type="term" value="P:translation"/>
    <property type="evidence" value="ECO:0007669"/>
    <property type="project" value="UniProtKB-UniRule"/>
</dbReference>
<evidence type="ECO:0000313" key="9">
    <source>
        <dbReference type="Proteomes" id="UP000295793"/>
    </source>
</evidence>
<dbReference type="NCBIfam" id="TIGR00731">
    <property type="entry name" value="bL25_bact_ctc"/>
    <property type="match status" value="1"/>
</dbReference>
<dbReference type="RefSeq" id="WP_132701360.1">
    <property type="nucleotide sequence ID" value="NZ_SLZR01000006.1"/>
</dbReference>
<evidence type="ECO:0000313" key="8">
    <source>
        <dbReference type="EMBL" id="TCS41388.1"/>
    </source>
</evidence>
<dbReference type="InterPro" id="IPR029751">
    <property type="entry name" value="Ribosomal_L25_dom"/>
</dbReference>
<accession>A0A4R3I5U0</accession>
<keyword evidence="3 5" id="KW-0689">Ribosomal protein</keyword>
<dbReference type="Pfam" id="PF14693">
    <property type="entry name" value="Ribosomal_TL5_C"/>
    <property type="match status" value="1"/>
</dbReference>
<evidence type="ECO:0000259" key="6">
    <source>
        <dbReference type="Pfam" id="PF01386"/>
    </source>
</evidence>
<dbReference type="GO" id="GO:0008097">
    <property type="term" value="F:5S rRNA binding"/>
    <property type="evidence" value="ECO:0007669"/>
    <property type="project" value="InterPro"/>
</dbReference>
<dbReference type="InterPro" id="IPR037121">
    <property type="entry name" value="Ribosomal_bL25_C"/>
</dbReference>
<gene>
    <name evidence="5" type="primary">rplY</name>
    <name evidence="5" type="synonym">ctc</name>
    <name evidence="8" type="ORF">BCF53_106119</name>
</gene>
<dbReference type="InterPro" id="IPR020056">
    <property type="entry name" value="Rbsml_bL25/Gln-tRNA_synth_N"/>
</dbReference>
<feature type="domain" description="Large ribosomal subunit protein bL25 beta" evidence="7">
    <location>
        <begin position="103"/>
        <end position="188"/>
    </location>
</feature>
<keyword evidence="9" id="KW-1185">Reference proteome</keyword>
<dbReference type="AlphaFoldDB" id="A0A4R3I5U0"/>
<dbReference type="GO" id="GO:0003735">
    <property type="term" value="F:structural constituent of ribosome"/>
    <property type="evidence" value="ECO:0007669"/>
    <property type="project" value="InterPro"/>
</dbReference>
<keyword evidence="4 5" id="KW-0687">Ribonucleoprotein</keyword>
<dbReference type="OrthoDB" id="9806411at2"/>
<keyword evidence="1 5" id="KW-0699">rRNA-binding</keyword>
<dbReference type="InterPro" id="IPR020930">
    <property type="entry name" value="Ribosomal_uL5_bac-type"/>
</dbReference>
<dbReference type="InterPro" id="IPR011035">
    <property type="entry name" value="Ribosomal_bL25/Gln-tRNA_synth"/>
</dbReference>
<dbReference type="PANTHER" id="PTHR33284:SF1">
    <property type="entry name" value="RIBOSOMAL PROTEIN L25_GLN-TRNA SYNTHETASE, ANTI-CODON-BINDING DOMAIN-CONTAINING PROTEIN"/>
    <property type="match status" value="1"/>
</dbReference>
<dbReference type="HAMAP" id="MF_01336">
    <property type="entry name" value="Ribosomal_bL25"/>
    <property type="match status" value="1"/>
</dbReference>
<keyword evidence="2 5" id="KW-0694">RNA-binding</keyword>
<evidence type="ECO:0000256" key="4">
    <source>
        <dbReference type="ARBA" id="ARBA00023274"/>
    </source>
</evidence>
<evidence type="ECO:0000256" key="2">
    <source>
        <dbReference type="ARBA" id="ARBA00022884"/>
    </source>
</evidence>
<protein>
    <recommendedName>
        <fullName evidence="5">Large ribosomal subunit protein bL25</fullName>
    </recommendedName>
    <alternativeName>
        <fullName evidence="5">General stress protein CTC</fullName>
    </alternativeName>
</protein>
<dbReference type="Pfam" id="PF01386">
    <property type="entry name" value="Ribosomal_L25p"/>
    <property type="match status" value="1"/>
</dbReference>
<evidence type="ECO:0000256" key="1">
    <source>
        <dbReference type="ARBA" id="ARBA00022730"/>
    </source>
</evidence>
<dbReference type="Gene3D" id="2.170.120.20">
    <property type="entry name" value="Ribosomal protein L25, beta domain"/>
    <property type="match status" value="1"/>
</dbReference>